<dbReference type="PANTHER" id="PTHR22954">
    <property type="entry name" value="RETROVIRAL PROTEASE-RELATED"/>
    <property type="match status" value="1"/>
</dbReference>
<dbReference type="Proteomes" id="UP000215335">
    <property type="component" value="Unassembled WGS sequence"/>
</dbReference>
<sequence>MFKFSTATTTDSTSVSAAASAPTSHVAAVEKIKLPTFDGKHSEWDSFKGKFTALIISDTQMAPVLKLQRLYNCLEGEALSIIRGIKSSADTFDAAWNKLLRQYDNKQVRFSKQMELLINLPVVQEESVQCLNLALVTIDESTNVFTSLERPVKHWDDIFIHCVKASPTHFGIEDLETRLEMLEELWREFAARDTILKRSSEQLKGRTYFKEDMFVGTATRYMDAKS</sequence>
<evidence type="ECO:0000313" key="1">
    <source>
        <dbReference type="EMBL" id="OXU18174.1"/>
    </source>
</evidence>
<dbReference type="OrthoDB" id="7994850at2759"/>
<dbReference type="EMBL" id="NNAY01004225">
    <property type="protein sequence ID" value="OXU18174.1"/>
    <property type="molecule type" value="Genomic_DNA"/>
</dbReference>
<keyword evidence="2" id="KW-1185">Reference proteome</keyword>
<protein>
    <submittedName>
        <fullName evidence="1">Uncharacterized protein</fullName>
    </submittedName>
</protein>
<dbReference type="InterPro" id="IPR005312">
    <property type="entry name" value="DUF1759"/>
</dbReference>
<proteinExistence type="predicted"/>
<accession>A0A232EIK9</accession>
<dbReference type="Pfam" id="PF03564">
    <property type="entry name" value="DUF1759"/>
    <property type="match status" value="1"/>
</dbReference>
<dbReference type="AlphaFoldDB" id="A0A232EIK9"/>
<evidence type="ECO:0000313" key="2">
    <source>
        <dbReference type="Proteomes" id="UP000215335"/>
    </source>
</evidence>
<name>A0A232EIK9_9HYME</name>
<reference evidence="1 2" key="1">
    <citation type="journal article" date="2017" name="Curr. Biol.">
        <title>The Evolution of Venom by Co-option of Single-Copy Genes.</title>
        <authorList>
            <person name="Martinson E.O."/>
            <person name="Mrinalini"/>
            <person name="Kelkar Y.D."/>
            <person name="Chang C.H."/>
            <person name="Werren J.H."/>
        </authorList>
    </citation>
    <scope>NUCLEOTIDE SEQUENCE [LARGE SCALE GENOMIC DNA]</scope>
    <source>
        <strain evidence="1 2">Alberta</strain>
        <tissue evidence="1">Whole body</tissue>
    </source>
</reference>
<gene>
    <name evidence="1" type="ORF">TSAR_011552</name>
</gene>
<comment type="caution">
    <text evidence="1">The sequence shown here is derived from an EMBL/GenBank/DDBJ whole genome shotgun (WGS) entry which is preliminary data.</text>
</comment>
<organism evidence="1 2">
    <name type="scientific">Trichomalopsis sarcophagae</name>
    <dbReference type="NCBI Taxonomy" id="543379"/>
    <lineage>
        <taxon>Eukaryota</taxon>
        <taxon>Metazoa</taxon>
        <taxon>Ecdysozoa</taxon>
        <taxon>Arthropoda</taxon>
        <taxon>Hexapoda</taxon>
        <taxon>Insecta</taxon>
        <taxon>Pterygota</taxon>
        <taxon>Neoptera</taxon>
        <taxon>Endopterygota</taxon>
        <taxon>Hymenoptera</taxon>
        <taxon>Apocrita</taxon>
        <taxon>Proctotrupomorpha</taxon>
        <taxon>Chalcidoidea</taxon>
        <taxon>Pteromalidae</taxon>
        <taxon>Pteromalinae</taxon>
        <taxon>Trichomalopsis</taxon>
    </lineage>
</organism>
<dbReference type="STRING" id="543379.A0A232EIK9"/>
<dbReference type="PANTHER" id="PTHR22954:SF3">
    <property type="entry name" value="PROTEIN CBG08539"/>
    <property type="match status" value="1"/>
</dbReference>